<organism evidence="2 3">
    <name type="scientific">Pectobacterium versatile</name>
    <dbReference type="NCBI Taxonomy" id="2488639"/>
    <lineage>
        <taxon>Bacteria</taxon>
        <taxon>Pseudomonadati</taxon>
        <taxon>Pseudomonadota</taxon>
        <taxon>Gammaproteobacteria</taxon>
        <taxon>Enterobacterales</taxon>
        <taxon>Pectobacteriaceae</taxon>
        <taxon>Pectobacterium</taxon>
    </lineage>
</organism>
<evidence type="ECO:0000313" key="3">
    <source>
        <dbReference type="Proteomes" id="UP001313132"/>
    </source>
</evidence>
<keyword evidence="1" id="KW-0472">Membrane</keyword>
<evidence type="ECO:0000313" key="2">
    <source>
        <dbReference type="EMBL" id="MEI7104634.1"/>
    </source>
</evidence>
<sequence>MMQLPNWDEFSDFFAAQDDEPACARRRAFLEQHGEYWQVESELNDYQSTFMSVYGIHIDWKEGIFSLLEELSQILGERVFSAELDYDSDSDSDSDSDIETATIDFSGGQHVFRHYSIGSAGYSTEFARIEHLLLLGGYALRVHRESMLSDTLSFLLMPLSKWQRAEQQYGAASTSTYFTSYESLSLALDDEEPTTSDTRVNHQTSPYLPEPDLLNVWMVRAFLWCALPVLTMFIIYVLWGVLTRTEPLPTPQPEGCGNVEKMHSNLRPEVAEQLQANMRKSLGCK</sequence>
<feature type="transmembrane region" description="Helical" evidence="1">
    <location>
        <begin position="221"/>
        <end position="242"/>
    </location>
</feature>
<comment type="caution">
    <text evidence="2">The sequence shown here is derived from an EMBL/GenBank/DDBJ whole genome shotgun (WGS) entry which is preliminary data.</text>
</comment>
<name>A0ABU8K575_9GAMM</name>
<evidence type="ECO:0000256" key="1">
    <source>
        <dbReference type="SAM" id="Phobius"/>
    </source>
</evidence>
<keyword evidence="1" id="KW-0812">Transmembrane</keyword>
<keyword evidence="3" id="KW-1185">Reference proteome</keyword>
<proteinExistence type="predicted"/>
<gene>
    <name evidence="2" type="ORF">WCT63_19510</name>
</gene>
<dbReference type="EMBL" id="JBBBON010000024">
    <property type="protein sequence ID" value="MEI7104634.1"/>
    <property type="molecule type" value="Genomic_DNA"/>
</dbReference>
<keyword evidence="1" id="KW-1133">Transmembrane helix</keyword>
<accession>A0ABU8K575</accession>
<reference evidence="2 3" key="1">
    <citation type="submission" date="2024-03" db="EMBL/GenBank/DDBJ databases">
        <title>Analysis of soft rot Pectobacteriaceae population diversity in US potato growing regions between 2016 and 2022.</title>
        <authorList>
            <person name="Ma X."/>
            <person name="Zhang X."/>
            <person name="Stodghill P."/>
            <person name="Rioux R."/>
            <person name="Babler B."/>
            <person name="Shrestha S."/>
            <person name="Babler B."/>
            <person name="Rivedal H."/>
            <person name="Frost K."/>
            <person name="Hao J."/>
            <person name="Secor G."/>
            <person name="Swingle B."/>
        </authorList>
    </citation>
    <scope>NUCLEOTIDE SEQUENCE [LARGE SCALE GENOMIC DNA]</scope>
    <source>
        <strain evidence="2 3">UMSS2</strain>
    </source>
</reference>
<dbReference type="RefSeq" id="WP_336858418.1">
    <property type="nucleotide sequence ID" value="NZ_JBBBOM010000069.1"/>
</dbReference>
<dbReference type="Proteomes" id="UP001313132">
    <property type="component" value="Unassembled WGS sequence"/>
</dbReference>
<protein>
    <submittedName>
        <fullName evidence="2">Uncharacterized protein</fullName>
    </submittedName>
</protein>